<comment type="similarity">
    <text evidence="1">Belongs to the FGGY kinase family.</text>
</comment>
<evidence type="ECO:0000256" key="3">
    <source>
        <dbReference type="ARBA" id="ARBA00022777"/>
    </source>
</evidence>
<name>A0A1Y1IPP6_KLENI</name>
<dbReference type="GO" id="GO:0019150">
    <property type="term" value="F:D-ribulokinase activity"/>
    <property type="evidence" value="ECO:0000318"/>
    <property type="project" value="GO_Central"/>
</dbReference>
<dbReference type="NCBIfam" id="TIGR01315">
    <property type="entry name" value="5C_CHO_kinase"/>
    <property type="match status" value="1"/>
</dbReference>
<feature type="domain" description="Carbohydrate kinase FGGY N-terminal" evidence="5">
    <location>
        <begin position="3"/>
        <end position="176"/>
    </location>
</feature>
<keyword evidence="3 7" id="KW-0418">Kinase</keyword>
<gene>
    <name evidence="7" type="ORF">KFL_007410010</name>
</gene>
<dbReference type="EMBL" id="DF237690">
    <property type="protein sequence ID" value="GAQ91191.1"/>
    <property type="molecule type" value="Genomic_DNA"/>
</dbReference>
<dbReference type="InterPro" id="IPR000577">
    <property type="entry name" value="Carb_kinase_FGGY"/>
</dbReference>
<feature type="domain" description="Carbohydrate kinase FGGY C-terminal" evidence="6">
    <location>
        <begin position="300"/>
        <end position="511"/>
    </location>
</feature>
<dbReference type="InterPro" id="IPR006003">
    <property type="entry name" value="FGGY_RbtK-like"/>
</dbReference>
<reference evidence="7 8" key="1">
    <citation type="journal article" date="2014" name="Nat. Commun.">
        <title>Klebsormidium flaccidum genome reveals primary factors for plant terrestrial adaptation.</title>
        <authorList>
            <person name="Hori K."/>
            <person name="Maruyama F."/>
            <person name="Fujisawa T."/>
            <person name="Togashi T."/>
            <person name="Yamamoto N."/>
            <person name="Seo M."/>
            <person name="Sato S."/>
            <person name="Yamada T."/>
            <person name="Mori H."/>
            <person name="Tajima N."/>
            <person name="Moriyama T."/>
            <person name="Ikeuchi M."/>
            <person name="Watanabe M."/>
            <person name="Wada H."/>
            <person name="Kobayashi K."/>
            <person name="Saito M."/>
            <person name="Masuda T."/>
            <person name="Sasaki-Sekimoto Y."/>
            <person name="Mashiguchi K."/>
            <person name="Awai K."/>
            <person name="Shimojima M."/>
            <person name="Masuda S."/>
            <person name="Iwai M."/>
            <person name="Nobusawa T."/>
            <person name="Narise T."/>
            <person name="Kondo S."/>
            <person name="Saito H."/>
            <person name="Sato R."/>
            <person name="Murakawa M."/>
            <person name="Ihara Y."/>
            <person name="Oshima-Yamada Y."/>
            <person name="Ohtaka K."/>
            <person name="Satoh M."/>
            <person name="Sonobe K."/>
            <person name="Ishii M."/>
            <person name="Ohtani R."/>
            <person name="Kanamori-Sato M."/>
            <person name="Honoki R."/>
            <person name="Miyazaki D."/>
            <person name="Mochizuki H."/>
            <person name="Umetsu J."/>
            <person name="Higashi K."/>
            <person name="Shibata D."/>
            <person name="Kamiya Y."/>
            <person name="Sato N."/>
            <person name="Nakamura Y."/>
            <person name="Tabata S."/>
            <person name="Ida S."/>
            <person name="Kurokawa K."/>
            <person name="Ohta H."/>
        </authorList>
    </citation>
    <scope>NUCLEOTIDE SEQUENCE [LARGE SCALE GENOMIC DNA]</scope>
    <source>
        <strain evidence="7 8">NIES-2285</strain>
    </source>
</reference>
<dbReference type="STRING" id="105231.A0A1Y1IPP6"/>
<dbReference type="Proteomes" id="UP000054558">
    <property type="component" value="Unassembled WGS sequence"/>
</dbReference>
<dbReference type="GO" id="GO:0019321">
    <property type="term" value="P:pentose metabolic process"/>
    <property type="evidence" value="ECO:0000318"/>
    <property type="project" value="GO_Central"/>
</dbReference>
<evidence type="ECO:0000256" key="2">
    <source>
        <dbReference type="ARBA" id="ARBA00022679"/>
    </source>
</evidence>
<evidence type="ECO:0000313" key="8">
    <source>
        <dbReference type="Proteomes" id="UP000054558"/>
    </source>
</evidence>
<dbReference type="SUPFAM" id="SSF53067">
    <property type="entry name" value="Actin-like ATPase domain"/>
    <property type="match status" value="2"/>
</dbReference>
<dbReference type="Gene3D" id="1.20.58.2240">
    <property type="match status" value="1"/>
</dbReference>
<keyword evidence="8" id="KW-1185">Reference proteome</keyword>
<dbReference type="OMA" id="HKAMWHE"/>
<dbReference type="CDD" id="cd07782">
    <property type="entry name" value="ASKHA_NBD_FGGY_D-RBK"/>
    <property type="match status" value="1"/>
</dbReference>
<accession>A0A1Y1IPP6</accession>
<dbReference type="PANTHER" id="PTHR43435">
    <property type="entry name" value="RIBULOKINASE"/>
    <property type="match status" value="1"/>
</dbReference>
<dbReference type="OrthoDB" id="203824at2759"/>
<evidence type="ECO:0000256" key="1">
    <source>
        <dbReference type="ARBA" id="ARBA00009156"/>
    </source>
</evidence>
<dbReference type="GO" id="GO:0005737">
    <property type="term" value="C:cytoplasm"/>
    <property type="evidence" value="ECO:0000318"/>
    <property type="project" value="GO_Central"/>
</dbReference>
<evidence type="ECO:0000259" key="6">
    <source>
        <dbReference type="Pfam" id="PF02782"/>
    </source>
</evidence>
<evidence type="ECO:0000259" key="5">
    <source>
        <dbReference type="Pfam" id="PF00370"/>
    </source>
</evidence>
<keyword evidence="2" id="KW-0808">Transferase</keyword>
<organism evidence="7 8">
    <name type="scientific">Klebsormidium nitens</name>
    <name type="common">Green alga</name>
    <name type="synonym">Ulothrix nitens</name>
    <dbReference type="NCBI Taxonomy" id="105231"/>
    <lineage>
        <taxon>Eukaryota</taxon>
        <taxon>Viridiplantae</taxon>
        <taxon>Streptophyta</taxon>
        <taxon>Klebsormidiophyceae</taxon>
        <taxon>Klebsormidiales</taxon>
        <taxon>Klebsormidiaceae</taxon>
        <taxon>Klebsormidium</taxon>
    </lineage>
</organism>
<proteinExistence type="inferred from homology"/>
<protein>
    <recommendedName>
        <fullName evidence="4">FGGY carbohydrate kinase domain-containing protein</fullName>
    </recommendedName>
</protein>
<dbReference type="InterPro" id="IPR018484">
    <property type="entry name" value="FGGY_N"/>
</dbReference>
<dbReference type="Pfam" id="PF02782">
    <property type="entry name" value="FGGY_C"/>
    <property type="match status" value="1"/>
</dbReference>
<evidence type="ECO:0000313" key="7">
    <source>
        <dbReference type="EMBL" id="GAQ91191.1"/>
    </source>
</evidence>
<dbReference type="AlphaFoldDB" id="A0A1Y1IPP6"/>
<dbReference type="FunFam" id="3.30.420.40:FF:000101">
    <property type="entry name" value="FGGY carbohydrate kinase domain-containing protein"/>
    <property type="match status" value="1"/>
</dbReference>
<sequence length="570" mass="60872">MAYYVGVDVGTGSARAGVFSQEGRMVGTSSKEIAIWKEGDFAEQSSANIWDSVCSAVKSAVREAGVDAASVKGLGFDATCSLVAVGELDAPVSVSRSGDDARDIIVWLDHRAVDQAQRINKKFDGQEALRYVGGHISPENEPPKLMWVKEKLPESWARAKGWFDLADWLSYKSTGDDTRSLCTIVCKWTYRGHAHVGASEREGPMPAAGWDKDFWRGIGLGDVVEEDFKRFGARVAFPGYPLGGGLTKQAAEDLGLPEGTPVGAGLIDAHAGGVGTMAGVPADVSSSDDVSAASVFARRLALVCGTSSCHMAVSDGSLFVPGVWGPFWSGMIPGLWLTEGGQSATGALLDHIFEGHSAYQALSERAKEAGCKVTELLNRRLEEMAAKEGAPFLAALTRDLHVLPDWHGNRAPQADPSSRGVICGLTLESGEDALARLYLAAVQGIAYGTRQIIEKMNASAHKVDTIIACGGLAKNSLFLKQHADITECPVILPRESEPVLLGAAIVGAVAARQFESIADAMQAMNSHGKIVLPVKAEIEKTYHAFKFSIFEDLYVSQVKYRKTMDSVLPT</sequence>
<dbReference type="Pfam" id="PF00370">
    <property type="entry name" value="FGGY_N"/>
    <property type="match status" value="1"/>
</dbReference>
<dbReference type="InterPro" id="IPR018485">
    <property type="entry name" value="FGGY_C"/>
</dbReference>
<dbReference type="InterPro" id="IPR043129">
    <property type="entry name" value="ATPase_NBD"/>
</dbReference>
<evidence type="ECO:0000256" key="4">
    <source>
        <dbReference type="ARBA" id="ARBA00074355"/>
    </source>
</evidence>
<dbReference type="PIRSF" id="PIRSF000538">
    <property type="entry name" value="GlpK"/>
    <property type="match status" value="1"/>
</dbReference>
<dbReference type="PANTHER" id="PTHR43435:SF4">
    <property type="entry name" value="FGGY CARBOHYDRATE KINASE DOMAIN-CONTAINING PROTEIN"/>
    <property type="match status" value="1"/>
</dbReference>
<dbReference type="Gene3D" id="3.30.420.40">
    <property type="match status" value="1"/>
</dbReference>